<dbReference type="Pfam" id="PF10282">
    <property type="entry name" value="Lactonase"/>
    <property type="match status" value="1"/>
</dbReference>
<keyword evidence="3" id="KW-0732">Signal</keyword>
<accession>A0A5P2G525</accession>
<dbReference type="GO" id="GO:0017057">
    <property type="term" value="F:6-phosphogluconolactonase activity"/>
    <property type="evidence" value="ECO:0007669"/>
    <property type="project" value="TreeGrafter"/>
</dbReference>
<dbReference type="Gene3D" id="2.130.10.10">
    <property type="entry name" value="YVTN repeat-like/Quinoprotein amine dehydrogenase"/>
    <property type="match status" value="1"/>
</dbReference>
<evidence type="ECO:0000256" key="3">
    <source>
        <dbReference type="SAM" id="SignalP"/>
    </source>
</evidence>
<dbReference type="InterPro" id="IPR011048">
    <property type="entry name" value="Haem_d1_sf"/>
</dbReference>
<dbReference type="Proteomes" id="UP000292424">
    <property type="component" value="Chromosome"/>
</dbReference>
<dbReference type="InterPro" id="IPR019405">
    <property type="entry name" value="Lactonase_7-beta_prop"/>
</dbReference>
<sequence length="376" mass="42079">MKKCMFATFLMTFILTNLMAQKYLLGVGTYTTNSASKGIYLYEFDSKTGAFKFLNTTEAFNPSYLHFTDNGKFLYVANEDINDAEKDKGAVSAYKLDEKTHQLEFLNSQPSIGGGPCFVNTDKDDKNVFVANYGGGSFVTYKLGEDGKILDQHQLVQHYGKGPNINQYHAHAHSTWLAPDQKHLFVVDLGEDRVYKYNFNPNAAQPISDGTPAFFKVPDGYGPRHLVFSPNGKQVYVLNELESKLMAFDYNKGDLKEIQTLTTTDIESPDHDKGSSAIKISKDGKFVYASNRGKTNTISIFKVLSDGKLALVENVSVKLHPRDITLTPDGNWLFSASRDQDVVELFKIDKKTGKLTKKTEEISIPKPICVVFTTYK</sequence>
<name>A0A5P2G525_9BACT</name>
<dbReference type="AlphaFoldDB" id="A0A5P2G525"/>
<feature type="signal peptide" evidence="3">
    <location>
        <begin position="1"/>
        <end position="20"/>
    </location>
</feature>
<evidence type="ECO:0000256" key="1">
    <source>
        <dbReference type="ARBA" id="ARBA00005564"/>
    </source>
</evidence>
<keyword evidence="2" id="KW-0313">Glucose metabolism</keyword>
<dbReference type="GO" id="GO:0005829">
    <property type="term" value="C:cytosol"/>
    <property type="evidence" value="ECO:0007669"/>
    <property type="project" value="TreeGrafter"/>
</dbReference>
<comment type="similarity">
    <text evidence="1">Belongs to the cycloisomerase 2 family.</text>
</comment>
<keyword evidence="2" id="KW-0119">Carbohydrate metabolism</keyword>
<organism evidence="4 5">
    <name type="scientific">Rhizosphaericola mali</name>
    <dbReference type="NCBI Taxonomy" id="2545455"/>
    <lineage>
        <taxon>Bacteria</taxon>
        <taxon>Pseudomonadati</taxon>
        <taxon>Bacteroidota</taxon>
        <taxon>Chitinophagia</taxon>
        <taxon>Chitinophagales</taxon>
        <taxon>Chitinophagaceae</taxon>
        <taxon>Rhizosphaericola</taxon>
    </lineage>
</organism>
<proteinExistence type="inferred from homology"/>
<dbReference type="EMBL" id="CP044016">
    <property type="protein sequence ID" value="QES89788.1"/>
    <property type="molecule type" value="Genomic_DNA"/>
</dbReference>
<dbReference type="PANTHER" id="PTHR30344:SF1">
    <property type="entry name" value="6-PHOSPHOGLUCONOLACTONASE"/>
    <property type="match status" value="1"/>
</dbReference>
<dbReference type="InterPro" id="IPR015943">
    <property type="entry name" value="WD40/YVTN_repeat-like_dom_sf"/>
</dbReference>
<dbReference type="SUPFAM" id="SSF51004">
    <property type="entry name" value="C-terminal (heme d1) domain of cytochrome cd1-nitrite reductase"/>
    <property type="match status" value="1"/>
</dbReference>
<protein>
    <submittedName>
        <fullName evidence="4">Lactonase family protein</fullName>
    </submittedName>
</protein>
<evidence type="ECO:0000256" key="2">
    <source>
        <dbReference type="ARBA" id="ARBA00022526"/>
    </source>
</evidence>
<dbReference type="OrthoDB" id="9790815at2"/>
<evidence type="ECO:0000313" key="4">
    <source>
        <dbReference type="EMBL" id="QES89788.1"/>
    </source>
</evidence>
<dbReference type="KEGG" id="arac:E0W69_014345"/>
<dbReference type="InterPro" id="IPR050282">
    <property type="entry name" value="Cycloisomerase_2"/>
</dbReference>
<feature type="chain" id="PRO_5024457753" evidence="3">
    <location>
        <begin position="21"/>
        <end position="376"/>
    </location>
</feature>
<gene>
    <name evidence="4" type="ORF">E0W69_014345</name>
</gene>
<reference evidence="4 5" key="1">
    <citation type="submission" date="2019-09" db="EMBL/GenBank/DDBJ databases">
        <title>Complete genome sequence of Arachidicoccus sp. B3-10 isolated from apple orchard soil.</title>
        <authorList>
            <person name="Kim H.S."/>
            <person name="Han K.-I."/>
            <person name="Suh M.K."/>
            <person name="Lee K.C."/>
            <person name="Eom M.K."/>
            <person name="Kim J.-S."/>
            <person name="Kang S.W."/>
            <person name="Sin Y."/>
            <person name="Lee J.-S."/>
        </authorList>
    </citation>
    <scope>NUCLEOTIDE SEQUENCE [LARGE SCALE GENOMIC DNA]</scope>
    <source>
        <strain evidence="4 5">B3-10</strain>
    </source>
</reference>
<dbReference type="PANTHER" id="PTHR30344">
    <property type="entry name" value="6-PHOSPHOGLUCONOLACTONASE-RELATED"/>
    <property type="match status" value="1"/>
</dbReference>
<dbReference type="GO" id="GO:0006006">
    <property type="term" value="P:glucose metabolic process"/>
    <property type="evidence" value="ECO:0007669"/>
    <property type="project" value="UniProtKB-KW"/>
</dbReference>
<keyword evidence="5" id="KW-1185">Reference proteome</keyword>
<evidence type="ECO:0000313" key="5">
    <source>
        <dbReference type="Proteomes" id="UP000292424"/>
    </source>
</evidence>